<dbReference type="OrthoDB" id="9982239at2"/>
<accession>A0A138ATW4</accession>
<evidence type="ECO:0000313" key="2">
    <source>
        <dbReference type="Proteomes" id="UP000070258"/>
    </source>
</evidence>
<gene>
    <name evidence="1" type="ORF">AXK60_22570</name>
</gene>
<name>A0A138ATW4_9ACTN</name>
<reference evidence="2" key="1">
    <citation type="submission" date="2016-02" db="EMBL/GenBank/DDBJ databases">
        <authorList>
            <person name="Wen L."/>
            <person name="He K."/>
            <person name="Yang H."/>
        </authorList>
    </citation>
    <scope>NUCLEOTIDE SEQUENCE [LARGE SCALE GENOMIC DNA]</scope>
    <source>
        <strain evidence="2">JCM 15929</strain>
    </source>
</reference>
<evidence type="ECO:0000313" key="1">
    <source>
        <dbReference type="EMBL" id="KXP13891.1"/>
    </source>
</evidence>
<sequence>MGDTTLRDDDDAAPALPAWVESIFSDERAYWTALRDGGAITVEEGWEMAQREWGGNGPRV</sequence>
<dbReference type="EMBL" id="LSRF01000009">
    <property type="protein sequence ID" value="KXP13891.1"/>
    <property type="molecule type" value="Genomic_DNA"/>
</dbReference>
<dbReference type="AlphaFoldDB" id="A0A138ATW4"/>
<organism evidence="1 2">
    <name type="scientific">Tsukamurella pseudospumae</name>
    <dbReference type="NCBI Taxonomy" id="239498"/>
    <lineage>
        <taxon>Bacteria</taxon>
        <taxon>Bacillati</taxon>
        <taxon>Actinomycetota</taxon>
        <taxon>Actinomycetes</taxon>
        <taxon>Mycobacteriales</taxon>
        <taxon>Tsukamurellaceae</taxon>
        <taxon>Tsukamurella</taxon>
    </lineage>
</organism>
<proteinExistence type="predicted"/>
<comment type="caution">
    <text evidence="1">The sequence shown here is derived from an EMBL/GenBank/DDBJ whole genome shotgun (WGS) entry which is preliminary data.</text>
</comment>
<dbReference type="STRING" id="239498.AXK60_22570"/>
<dbReference type="RefSeq" id="WP_068570327.1">
    <property type="nucleotide sequence ID" value="NZ_LSRF01000009.1"/>
</dbReference>
<protein>
    <submittedName>
        <fullName evidence="1">Uncharacterized protein</fullName>
    </submittedName>
</protein>
<dbReference type="Proteomes" id="UP000070258">
    <property type="component" value="Unassembled WGS sequence"/>
</dbReference>